<name>A0A9Q1GAT7_SYNKA</name>
<protein>
    <submittedName>
        <fullName evidence="2">Uncharacterized protein</fullName>
    </submittedName>
</protein>
<sequence>MGKEQGVLGLWKERGIDQRRRSPPSAIWHGSMPWQLSPEQITACLSPPCTYPGQESRSCARGCVSNGELTLSFQGVRQRERAAGRTNKQRKGFSPAARLLQQRRHN</sequence>
<organism evidence="2 3">
    <name type="scientific">Synaphobranchus kaupii</name>
    <name type="common">Kaup's arrowtooth eel</name>
    <dbReference type="NCBI Taxonomy" id="118154"/>
    <lineage>
        <taxon>Eukaryota</taxon>
        <taxon>Metazoa</taxon>
        <taxon>Chordata</taxon>
        <taxon>Craniata</taxon>
        <taxon>Vertebrata</taxon>
        <taxon>Euteleostomi</taxon>
        <taxon>Actinopterygii</taxon>
        <taxon>Neopterygii</taxon>
        <taxon>Teleostei</taxon>
        <taxon>Anguilliformes</taxon>
        <taxon>Synaphobranchidae</taxon>
        <taxon>Synaphobranchus</taxon>
    </lineage>
</organism>
<feature type="region of interest" description="Disordered" evidence="1">
    <location>
        <begin position="1"/>
        <end position="24"/>
    </location>
</feature>
<feature type="region of interest" description="Disordered" evidence="1">
    <location>
        <begin position="76"/>
        <end position="106"/>
    </location>
</feature>
<evidence type="ECO:0000313" key="2">
    <source>
        <dbReference type="EMBL" id="KAJ8380109.1"/>
    </source>
</evidence>
<dbReference type="EMBL" id="JAINUF010000001">
    <property type="protein sequence ID" value="KAJ8380109.1"/>
    <property type="molecule type" value="Genomic_DNA"/>
</dbReference>
<gene>
    <name evidence="2" type="ORF">SKAU_G00008870</name>
</gene>
<keyword evidence="3" id="KW-1185">Reference proteome</keyword>
<proteinExistence type="predicted"/>
<evidence type="ECO:0000313" key="3">
    <source>
        <dbReference type="Proteomes" id="UP001152622"/>
    </source>
</evidence>
<reference evidence="2" key="1">
    <citation type="journal article" date="2023" name="Science">
        <title>Genome structures resolve the early diversification of teleost fishes.</title>
        <authorList>
            <person name="Parey E."/>
            <person name="Louis A."/>
            <person name="Montfort J."/>
            <person name="Bouchez O."/>
            <person name="Roques C."/>
            <person name="Iampietro C."/>
            <person name="Lluch J."/>
            <person name="Castinel A."/>
            <person name="Donnadieu C."/>
            <person name="Desvignes T."/>
            <person name="Floi Bucao C."/>
            <person name="Jouanno E."/>
            <person name="Wen M."/>
            <person name="Mejri S."/>
            <person name="Dirks R."/>
            <person name="Jansen H."/>
            <person name="Henkel C."/>
            <person name="Chen W.J."/>
            <person name="Zahm M."/>
            <person name="Cabau C."/>
            <person name="Klopp C."/>
            <person name="Thompson A.W."/>
            <person name="Robinson-Rechavi M."/>
            <person name="Braasch I."/>
            <person name="Lecointre G."/>
            <person name="Bobe J."/>
            <person name="Postlethwait J.H."/>
            <person name="Berthelot C."/>
            <person name="Roest Crollius H."/>
            <person name="Guiguen Y."/>
        </authorList>
    </citation>
    <scope>NUCLEOTIDE SEQUENCE</scope>
    <source>
        <strain evidence="2">WJC10195</strain>
    </source>
</reference>
<evidence type="ECO:0000256" key="1">
    <source>
        <dbReference type="SAM" id="MobiDB-lite"/>
    </source>
</evidence>
<dbReference type="AlphaFoldDB" id="A0A9Q1GAT7"/>
<comment type="caution">
    <text evidence="2">The sequence shown here is derived from an EMBL/GenBank/DDBJ whole genome shotgun (WGS) entry which is preliminary data.</text>
</comment>
<dbReference type="Proteomes" id="UP001152622">
    <property type="component" value="Chromosome 1"/>
</dbReference>
<feature type="compositionally biased region" description="Basic and acidic residues" evidence="1">
    <location>
        <begin position="11"/>
        <end position="20"/>
    </location>
</feature>
<accession>A0A9Q1GAT7</accession>